<name>A0A934RMQ3_9BACT</name>
<dbReference type="RefSeq" id="WP_200391070.1">
    <property type="nucleotide sequence ID" value="NZ_JAENIO010000011.1"/>
</dbReference>
<dbReference type="EMBL" id="JAENIO010000011">
    <property type="protein sequence ID" value="MBK1833635.1"/>
    <property type="molecule type" value="Genomic_DNA"/>
</dbReference>
<accession>A0A934RMQ3</accession>
<dbReference type="AlphaFoldDB" id="A0A934RMQ3"/>
<keyword evidence="2" id="KW-1185">Reference proteome</keyword>
<protein>
    <recommendedName>
        <fullName evidence="3">Beta-barrel porin 2</fullName>
    </recommendedName>
</protein>
<evidence type="ECO:0000313" key="2">
    <source>
        <dbReference type="Proteomes" id="UP000604083"/>
    </source>
</evidence>
<proteinExistence type="predicted"/>
<gene>
    <name evidence="1" type="ORF">JIN78_06130</name>
</gene>
<evidence type="ECO:0008006" key="3">
    <source>
        <dbReference type="Google" id="ProtNLM"/>
    </source>
</evidence>
<evidence type="ECO:0000313" key="1">
    <source>
        <dbReference type="EMBL" id="MBK1833635.1"/>
    </source>
</evidence>
<comment type="caution">
    <text evidence="1">The sequence shown here is derived from an EMBL/GenBank/DDBJ whole genome shotgun (WGS) entry which is preliminary data.</text>
</comment>
<dbReference type="SUPFAM" id="SSF56935">
    <property type="entry name" value="Porins"/>
    <property type="match status" value="1"/>
</dbReference>
<dbReference type="Proteomes" id="UP000604083">
    <property type="component" value="Unassembled WGS sequence"/>
</dbReference>
<organism evidence="1 2">
    <name type="scientific">Roseibacillus ishigakijimensis</name>
    <dbReference type="NCBI Taxonomy" id="454146"/>
    <lineage>
        <taxon>Bacteria</taxon>
        <taxon>Pseudomonadati</taxon>
        <taxon>Verrucomicrobiota</taxon>
        <taxon>Verrucomicrobiia</taxon>
        <taxon>Verrucomicrobiales</taxon>
        <taxon>Verrucomicrobiaceae</taxon>
        <taxon>Roseibacillus</taxon>
    </lineage>
</organism>
<reference evidence="1" key="1">
    <citation type="submission" date="2021-01" db="EMBL/GenBank/DDBJ databases">
        <title>Modified the classification status of verrucomicrobia.</title>
        <authorList>
            <person name="Feng X."/>
        </authorList>
    </citation>
    <scope>NUCLEOTIDE SEQUENCE</scope>
    <source>
        <strain evidence="1">KCTC 12986</strain>
    </source>
</reference>
<sequence length="537" mass="59365">MTLRFHSLLFLPLCLTQVWGQDENPVDGQQAGLPIEEVAVVSSSAQAEGVELPLEEYLQISSLQSESGELATHAVPPPSVLPEEVSVQEALAGEETSGEGGRLPEPVHSLDSEVILPLEGGPVSQKRPLTFEEAERAEEDFSFDEFEKVEVSLATVFEYDTNLLLSEEDEVQATSFSISPTLRYLSAPEGGALWIGKFTYTPTAQLFFEDSDYNSVDHLAGVGLSYSGAVIELNTLAGYREKTDSDRFEGGRVEDRLLTFALDTEYYLSEKTALVAEFAYGSFRDDRANSREADSVIASLTGYWSFTPLVRLGPSIRYGSSDSDNFGRTTAVAALLRGQYELSEVVRLGSFLGVERSDKDFDDSSDTAFTFGVDFLYEDPLLPWSLSGEWALQSVQRLNSLSTRLGGGESRWGGRLQANYQWTDFTRFSLSLLYQPIPDPGGSRYSVNDLSFSIGGQHDFGDSLVGLRYYHTLSQYEALQGFGPTPDDQSLSGVRFSYERKMFDDLFRLGSYLAYSSGDGQTSWSRNQIGVTFDYAF</sequence>